<dbReference type="EMBL" id="JAVRRD010000005">
    <property type="protein sequence ID" value="KAK5058695.1"/>
    <property type="molecule type" value="Genomic_DNA"/>
</dbReference>
<dbReference type="RefSeq" id="XP_064709218.1">
    <property type="nucleotide sequence ID" value="XM_064854492.1"/>
</dbReference>
<dbReference type="InterPro" id="IPR007219">
    <property type="entry name" value="XnlR_reg_dom"/>
</dbReference>
<comment type="subcellular location">
    <subcellularLocation>
        <location evidence="1">Nucleus</location>
    </subcellularLocation>
</comment>
<evidence type="ECO:0000313" key="10">
    <source>
        <dbReference type="EMBL" id="KAK5058695.1"/>
    </source>
</evidence>
<evidence type="ECO:0000256" key="3">
    <source>
        <dbReference type="ARBA" id="ARBA00022833"/>
    </source>
</evidence>
<evidence type="ECO:0000256" key="1">
    <source>
        <dbReference type="ARBA" id="ARBA00004123"/>
    </source>
</evidence>
<keyword evidence="3" id="KW-0862">Zinc</keyword>
<dbReference type="GO" id="GO:0006351">
    <property type="term" value="P:DNA-templated transcription"/>
    <property type="evidence" value="ECO:0007669"/>
    <property type="project" value="InterPro"/>
</dbReference>
<dbReference type="SMART" id="SM00906">
    <property type="entry name" value="Fungal_trans"/>
    <property type="match status" value="1"/>
</dbReference>
<organism evidence="10 11">
    <name type="scientific">Exophiala bonariae</name>
    <dbReference type="NCBI Taxonomy" id="1690606"/>
    <lineage>
        <taxon>Eukaryota</taxon>
        <taxon>Fungi</taxon>
        <taxon>Dikarya</taxon>
        <taxon>Ascomycota</taxon>
        <taxon>Pezizomycotina</taxon>
        <taxon>Eurotiomycetes</taxon>
        <taxon>Chaetothyriomycetidae</taxon>
        <taxon>Chaetothyriales</taxon>
        <taxon>Herpotrichiellaceae</taxon>
        <taxon>Exophiala</taxon>
    </lineage>
</organism>
<sequence length="754" mass="83607">MVKYHPVPIVLKLSSAGQSRARIEWLENIISTQLPHVDLTKGPQVDNEGPGSEGPKALSTADTQRAALDATMSSGIAGQKRAREIGSNDVPTESLNAEAQTVAMDLGMLTLGSDSREKHYMGSSSGLYFTHLLQSQSPPGESSSPRIAQTPRSGKRSTIKDYSFVYQKLSSTLPTRDDAIYLFDIYLRNLHADHPIVHPGSIFNALEGLYLSHEIGSGAMTGPSGWPLDTPAFAYNGELNGTNESPLIPISIDMAIFHVFMIFALASSSRLGAGQTDFAPTQFHRVAMSVSDEVLGESSIAGLQATYLLAMSSLMAPARLNLWILTHVCMAQSIDLGIHRQSKDSSTASTIRSLLFHSIYSLDRSVATIQGRPLGIRDETFDVQLPTMEELQTVQTSANLPTELQLVASDLLTYSFHRFRLDPIISEIKLLFYHLPLQSNAIIWSTDYDQQQQRIYTSLTEWAACIGGVCNQLPVADTEKRRWQLHLEANYHAAVVLLFQPSQTFRQPTGVQMELCFNAAADQLACYDSLYELEMLQLDWRTVRSIFACGATLIYAFWTSNSIQAPRISSRLPKSLKTCTTLLTVGGVFWPSVRRGKTSFERLVDLTLQKSRQTNVQIGRSSKRRLLESYNLSQNKIFEADFQPDLGGSSLQTDNRSEMPANLNFARLDQSNAFEIHEDESLNFNILPDDPFSDGPIAQGTHNLQMYDTLNMDGTPENTLDPEIEAFLSDYFVDDDGWNSANTGLPLEFRFGNL</sequence>
<dbReference type="GO" id="GO:0000981">
    <property type="term" value="F:DNA-binding transcription factor activity, RNA polymerase II-specific"/>
    <property type="evidence" value="ECO:0007669"/>
    <property type="project" value="TreeGrafter"/>
</dbReference>
<proteinExistence type="predicted"/>
<feature type="compositionally biased region" description="Low complexity" evidence="8">
    <location>
        <begin position="134"/>
        <end position="145"/>
    </location>
</feature>
<feature type="region of interest" description="Disordered" evidence="8">
    <location>
        <begin position="133"/>
        <end position="155"/>
    </location>
</feature>
<comment type="caution">
    <text evidence="10">The sequence shown here is derived from an EMBL/GenBank/DDBJ whole genome shotgun (WGS) entry which is preliminary data.</text>
</comment>
<dbReference type="PANTHER" id="PTHR47782:SF1">
    <property type="entry name" value="PYRIMIDINE PATHWAY REGULATORY PROTEIN 1"/>
    <property type="match status" value="1"/>
</dbReference>
<dbReference type="GO" id="GO:0008270">
    <property type="term" value="F:zinc ion binding"/>
    <property type="evidence" value="ECO:0007669"/>
    <property type="project" value="InterPro"/>
</dbReference>
<dbReference type="GeneID" id="89979113"/>
<keyword evidence="4" id="KW-0805">Transcription regulation</keyword>
<dbReference type="AlphaFoldDB" id="A0AAV9NJE1"/>
<keyword evidence="7" id="KW-0539">Nucleus</keyword>
<evidence type="ECO:0000256" key="5">
    <source>
        <dbReference type="ARBA" id="ARBA00023125"/>
    </source>
</evidence>
<gene>
    <name evidence="10" type="ORF">LTR84_010959</name>
</gene>
<feature type="region of interest" description="Disordered" evidence="8">
    <location>
        <begin position="37"/>
        <end position="92"/>
    </location>
</feature>
<dbReference type="Proteomes" id="UP001358417">
    <property type="component" value="Unassembled WGS sequence"/>
</dbReference>
<evidence type="ECO:0000256" key="8">
    <source>
        <dbReference type="SAM" id="MobiDB-lite"/>
    </source>
</evidence>
<evidence type="ECO:0000259" key="9">
    <source>
        <dbReference type="SMART" id="SM00906"/>
    </source>
</evidence>
<dbReference type="Pfam" id="PF04082">
    <property type="entry name" value="Fungal_trans"/>
    <property type="match status" value="1"/>
</dbReference>
<dbReference type="GO" id="GO:0005634">
    <property type="term" value="C:nucleus"/>
    <property type="evidence" value="ECO:0007669"/>
    <property type="project" value="UniProtKB-SubCell"/>
</dbReference>
<keyword evidence="2" id="KW-0479">Metal-binding</keyword>
<name>A0AAV9NJE1_9EURO</name>
<evidence type="ECO:0000313" key="11">
    <source>
        <dbReference type="Proteomes" id="UP001358417"/>
    </source>
</evidence>
<dbReference type="CDD" id="cd12148">
    <property type="entry name" value="fungal_TF_MHR"/>
    <property type="match status" value="1"/>
</dbReference>
<reference evidence="10 11" key="1">
    <citation type="submission" date="2023-08" db="EMBL/GenBank/DDBJ databases">
        <title>Black Yeasts Isolated from many extreme environments.</title>
        <authorList>
            <person name="Coleine C."/>
            <person name="Stajich J.E."/>
            <person name="Selbmann L."/>
        </authorList>
    </citation>
    <scope>NUCLEOTIDE SEQUENCE [LARGE SCALE GENOMIC DNA]</scope>
    <source>
        <strain evidence="10 11">CCFEE 5792</strain>
    </source>
</reference>
<dbReference type="PANTHER" id="PTHR47782">
    <property type="entry name" value="ZN(II)2CYS6 TRANSCRIPTION FACTOR (EUROFUNG)-RELATED"/>
    <property type="match status" value="1"/>
</dbReference>
<dbReference type="GO" id="GO:0043565">
    <property type="term" value="F:sequence-specific DNA binding"/>
    <property type="evidence" value="ECO:0007669"/>
    <property type="project" value="TreeGrafter"/>
</dbReference>
<accession>A0AAV9NJE1</accession>
<evidence type="ECO:0000256" key="6">
    <source>
        <dbReference type="ARBA" id="ARBA00023163"/>
    </source>
</evidence>
<keyword evidence="5" id="KW-0238">DNA-binding</keyword>
<protein>
    <recommendedName>
        <fullName evidence="9">Xylanolytic transcriptional activator regulatory domain-containing protein</fullName>
    </recommendedName>
</protein>
<evidence type="ECO:0000256" key="7">
    <source>
        <dbReference type="ARBA" id="ARBA00023242"/>
    </source>
</evidence>
<feature type="domain" description="Xylanolytic transcriptional activator regulatory" evidence="9">
    <location>
        <begin position="322"/>
        <end position="392"/>
    </location>
</feature>
<dbReference type="GO" id="GO:0045944">
    <property type="term" value="P:positive regulation of transcription by RNA polymerase II"/>
    <property type="evidence" value="ECO:0007669"/>
    <property type="project" value="TreeGrafter"/>
</dbReference>
<evidence type="ECO:0000256" key="4">
    <source>
        <dbReference type="ARBA" id="ARBA00023015"/>
    </source>
</evidence>
<keyword evidence="6" id="KW-0804">Transcription</keyword>
<keyword evidence="11" id="KW-1185">Reference proteome</keyword>
<evidence type="ECO:0000256" key="2">
    <source>
        <dbReference type="ARBA" id="ARBA00022723"/>
    </source>
</evidence>
<dbReference type="InterPro" id="IPR052202">
    <property type="entry name" value="Yeast_MetPath_Reg"/>
</dbReference>